<accession>A0AAD9LW76</accession>
<dbReference type="EMBL" id="MU842998">
    <property type="protein sequence ID" value="KAK2023474.1"/>
    <property type="molecule type" value="Genomic_DNA"/>
</dbReference>
<keyword evidence="1" id="KW-0732">Signal</keyword>
<proteinExistence type="predicted"/>
<feature type="signal peptide" evidence="1">
    <location>
        <begin position="1"/>
        <end position="19"/>
    </location>
</feature>
<protein>
    <submittedName>
        <fullName evidence="2">Uncharacterized protein</fullName>
    </submittedName>
</protein>
<organism evidence="2 3">
    <name type="scientific">Colletotrichum zoysiae</name>
    <dbReference type="NCBI Taxonomy" id="1216348"/>
    <lineage>
        <taxon>Eukaryota</taxon>
        <taxon>Fungi</taxon>
        <taxon>Dikarya</taxon>
        <taxon>Ascomycota</taxon>
        <taxon>Pezizomycotina</taxon>
        <taxon>Sordariomycetes</taxon>
        <taxon>Hypocreomycetidae</taxon>
        <taxon>Glomerellales</taxon>
        <taxon>Glomerellaceae</taxon>
        <taxon>Colletotrichum</taxon>
        <taxon>Colletotrichum graminicola species complex</taxon>
    </lineage>
</organism>
<evidence type="ECO:0000313" key="2">
    <source>
        <dbReference type="EMBL" id="KAK2023474.1"/>
    </source>
</evidence>
<keyword evidence="3" id="KW-1185">Reference proteome</keyword>
<name>A0AAD9LW76_9PEZI</name>
<comment type="caution">
    <text evidence="2">The sequence shown here is derived from an EMBL/GenBank/DDBJ whole genome shotgun (WGS) entry which is preliminary data.</text>
</comment>
<feature type="chain" id="PRO_5041960120" evidence="1">
    <location>
        <begin position="20"/>
        <end position="155"/>
    </location>
</feature>
<dbReference type="AlphaFoldDB" id="A0AAD9LW76"/>
<sequence>MLGVLILIALFPLSSFCHTRELALAPAEPRTDQVGSGLVDPRAAAVYGIAECFQRFGMAGVMGSSGSLLFVTAKLNEIESSIFNGLQTTICKDSPLEDDDLIHDLFSFLFDAGYHSAWTSTDIILAIFVWLTDMTVVMAMRLFTPPPTLVDELRS</sequence>
<dbReference type="Proteomes" id="UP001232148">
    <property type="component" value="Unassembled WGS sequence"/>
</dbReference>
<evidence type="ECO:0000313" key="3">
    <source>
        <dbReference type="Proteomes" id="UP001232148"/>
    </source>
</evidence>
<reference evidence="2" key="1">
    <citation type="submission" date="2021-06" db="EMBL/GenBank/DDBJ databases">
        <title>Comparative genomics, transcriptomics and evolutionary studies reveal genomic signatures of adaptation to plant cell wall in hemibiotrophic fungi.</title>
        <authorList>
            <consortium name="DOE Joint Genome Institute"/>
            <person name="Baroncelli R."/>
            <person name="Diaz J.F."/>
            <person name="Benocci T."/>
            <person name="Peng M."/>
            <person name="Battaglia E."/>
            <person name="Haridas S."/>
            <person name="Andreopoulos W."/>
            <person name="Labutti K."/>
            <person name="Pangilinan J."/>
            <person name="Floch G.L."/>
            <person name="Makela M.R."/>
            <person name="Henrissat B."/>
            <person name="Grigoriev I.V."/>
            <person name="Crouch J.A."/>
            <person name="De Vries R.P."/>
            <person name="Sukno S.A."/>
            <person name="Thon M.R."/>
        </authorList>
    </citation>
    <scope>NUCLEOTIDE SEQUENCE</scope>
    <source>
        <strain evidence="2">MAFF235873</strain>
    </source>
</reference>
<evidence type="ECO:0000256" key="1">
    <source>
        <dbReference type="SAM" id="SignalP"/>
    </source>
</evidence>
<gene>
    <name evidence="2" type="ORF">LX32DRAFT_707722</name>
</gene>